<feature type="chain" id="PRO_5045637504" evidence="8">
    <location>
        <begin position="20"/>
        <end position="870"/>
    </location>
</feature>
<gene>
    <name evidence="9" type="ORF">H9625_05425</name>
</gene>
<keyword evidence="4" id="KW-0812">Transmembrane</keyword>
<feature type="signal peptide" evidence="8">
    <location>
        <begin position="1"/>
        <end position="19"/>
    </location>
</feature>
<dbReference type="InterPro" id="IPR008969">
    <property type="entry name" value="CarboxyPept-like_regulatory"/>
</dbReference>
<dbReference type="PANTHER" id="PTHR30069:SF29">
    <property type="entry name" value="HEMOGLOBIN AND HEMOGLOBIN-HAPTOGLOBIN-BINDING PROTEIN 1-RELATED"/>
    <property type="match status" value="1"/>
</dbReference>
<comment type="caution">
    <text evidence="9">The sequence shown here is derived from an EMBL/GenBank/DDBJ whole genome shotgun (WGS) entry which is preliminary data.</text>
</comment>
<proteinExistence type="predicted"/>
<name>A0ABR8Y6R6_9BACT</name>
<keyword evidence="5 8" id="KW-0732">Signal</keyword>
<evidence type="ECO:0000256" key="8">
    <source>
        <dbReference type="SAM" id="SignalP"/>
    </source>
</evidence>
<dbReference type="InterPro" id="IPR036942">
    <property type="entry name" value="Beta-barrel_TonB_sf"/>
</dbReference>
<keyword evidence="2" id="KW-0813">Transport</keyword>
<accession>A0ABR8Y6R6</accession>
<dbReference type="RefSeq" id="WP_191763328.1">
    <property type="nucleotide sequence ID" value="NZ_JACSPP010000011.1"/>
</dbReference>
<evidence type="ECO:0000256" key="5">
    <source>
        <dbReference type="ARBA" id="ARBA00022729"/>
    </source>
</evidence>
<keyword evidence="6" id="KW-0472">Membrane</keyword>
<protein>
    <submittedName>
        <fullName evidence="9">Carboxypeptidase-like regulatory domain-containing protein</fullName>
    </submittedName>
</protein>
<dbReference type="Pfam" id="PF13715">
    <property type="entry name" value="CarbopepD_reg_2"/>
    <property type="match status" value="1"/>
</dbReference>
<evidence type="ECO:0000256" key="2">
    <source>
        <dbReference type="ARBA" id="ARBA00022448"/>
    </source>
</evidence>
<evidence type="ECO:0000256" key="1">
    <source>
        <dbReference type="ARBA" id="ARBA00004571"/>
    </source>
</evidence>
<dbReference type="SUPFAM" id="SSF56935">
    <property type="entry name" value="Porins"/>
    <property type="match status" value="1"/>
</dbReference>
<evidence type="ECO:0000313" key="9">
    <source>
        <dbReference type="EMBL" id="MBD8039895.1"/>
    </source>
</evidence>
<organism evidence="9 10">
    <name type="scientific">Phocaeicola intestinalis</name>
    <dbReference type="NCBI Taxonomy" id="2762212"/>
    <lineage>
        <taxon>Bacteria</taxon>
        <taxon>Pseudomonadati</taxon>
        <taxon>Bacteroidota</taxon>
        <taxon>Bacteroidia</taxon>
        <taxon>Bacteroidales</taxon>
        <taxon>Bacteroidaceae</taxon>
        <taxon>Phocaeicola</taxon>
    </lineage>
</organism>
<reference evidence="9 10" key="1">
    <citation type="submission" date="2020-08" db="EMBL/GenBank/DDBJ databases">
        <title>A Genomic Blueprint of the Chicken Gut Microbiome.</title>
        <authorList>
            <person name="Gilroy R."/>
            <person name="Ravi A."/>
            <person name="Getino M."/>
            <person name="Pursley I."/>
            <person name="Horton D.L."/>
            <person name="Alikhan N.-F."/>
            <person name="Baker D."/>
            <person name="Gharbi K."/>
            <person name="Hall N."/>
            <person name="Watson M."/>
            <person name="Adriaenssens E.M."/>
            <person name="Foster-Nyarko E."/>
            <person name="Jarju S."/>
            <person name="Secka A."/>
            <person name="Antonio M."/>
            <person name="Oren A."/>
            <person name="Chaudhuri R."/>
            <person name="La Ragione R.M."/>
            <person name="Hildebrand F."/>
            <person name="Pallen M.J."/>
        </authorList>
    </citation>
    <scope>NUCLEOTIDE SEQUENCE [LARGE SCALE GENOMIC DNA]</scope>
    <source>
        <strain evidence="9 10">Sa1CVN1</strain>
    </source>
</reference>
<dbReference type="SUPFAM" id="SSF49464">
    <property type="entry name" value="Carboxypeptidase regulatory domain-like"/>
    <property type="match status" value="1"/>
</dbReference>
<keyword evidence="3" id="KW-1134">Transmembrane beta strand</keyword>
<keyword evidence="7" id="KW-0998">Cell outer membrane</keyword>
<evidence type="ECO:0000256" key="3">
    <source>
        <dbReference type="ARBA" id="ARBA00022452"/>
    </source>
</evidence>
<keyword evidence="10" id="KW-1185">Reference proteome</keyword>
<dbReference type="Gene3D" id="2.40.170.20">
    <property type="entry name" value="TonB-dependent receptor, beta-barrel domain"/>
    <property type="match status" value="1"/>
</dbReference>
<sequence length="870" mass="98893">MRNLIFCLLATCLASSLCAQQRTLTGKVTDAAKQVSLQGVSVTVCRADGKSILAFAITDEDGTFSLNVDSTKASRAVIRFSCLGYAAVTRPIQPQDQTYRIGLQPEEISIREVIVKAPKIRAQGDTIIYNVARFSKEGDRTIGDILKKLPGIQVADDGKISYLGTPINKFYIEGKDLLGGKYGIATNSISNQDVNSVEVMENHQPIKALNGLSLSDQAAINLRLKENVKQRWIGSVKGGIGLAAPASALWDEELIAMQFNKKFQSLNTYKTNNTGRDVTREFKSFDINATRYRREKLTDYIRIVPPAVQALNKERELFNRTHQATSNNLFQLKNGMNVTVGIGYMNHRTESDKQTVTQYFQANADTTIIREKESSLFEQQQLSAEIRLEANEDTYNLTERLMADFAWLDKNDGVSGTIPNTQDAWSPDKQLTNDLYLLKRFGNKFIIFTSYTFVQDHPQRMDVTYGDETRSQRIEQRKLFSDNKVDYGFTIGQVTVSLGAGAKVMWRDMASELEGVTLTDNDEEGSGMNYTQLYLTPKLEYTWRRLKTRLALPINFYHYLYKEKANGLKSPSTRVLFNPDLYLSYTLSARWDIDLSGGITSRPLGDASFYPGYLMDSYRTLMKGYPVYGLSTSKYIEGGIYYKRPLDELFADVSVSHNWMSLPYLTHQQFEGDFIVTSYQQGENTARQLDVNGNVSKGFDFLNCYIYLKGMYTNRHAVLVRNEERIPNVRTMWSIGPRIEADLTEKITLHYELNYGKSKLRLEEEGSETNTASLEQSLSLRITPAAKLSILLKGGHYRNRETDSRKRDFFLADAVVSYKLSKRMDMELAATNLLDEREYTYTSFTNEASTVSRSYRIRPRNLLFTLRMTY</sequence>
<evidence type="ECO:0000256" key="7">
    <source>
        <dbReference type="ARBA" id="ARBA00023237"/>
    </source>
</evidence>
<comment type="subcellular location">
    <subcellularLocation>
        <location evidence="1">Cell outer membrane</location>
        <topology evidence="1">Multi-pass membrane protein</topology>
    </subcellularLocation>
</comment>
<dbReference type="EMBL" id="JACSPP010000011">
    <property type="protein sequence ID" value="MBD8039895.1"/>
    <property type="molecule type" value="Genomic_DNA"/>
</dbReference>
<dbReference type="InterPro" id="IPR039426">
    <property type="entry name" value="TonB-dep_rcpt-like"/>
</dbReference>
<evidence type="ECO:0000313" key="10">
    <source>
        <dbReference type="Proteomes" id="UP000620874"/>
    </source>
</evidence>
<evidence type="ECO:0000256" key="4">
    <source>
        <dbReference type="ARBA" id="ARBA00022692"/>
    </source>
</evidence>
<dbReference type="PANTHER" id="PTHR30069">
    <property type="entry name" value="TONB-DEPENDENT OUTER MEMBRANE RECEPTOR"/>
    <property type="match status" value="1"/>
</dbReference>
<dbReference type="Proteomes" id="UP000620874">
    <property type="component" value="Unassembled WGS sequence"/>
</dbReference>
<evidence type="ECO:0000256" key="6">
    <source>
        <dbReference type="ARBA" id="ARBA00023136"/>
    </source>
</evidence>